<proteinExistence type="predicted"/>
<comment type="caution">
    <text evidence="2">The sequence shown here is derived from an EMBL/GenBank/DDBJ whole genome shotgun (WGS) entry which is preliminary data.</text>
</comment>
<dbReference type="Pfam" id="PF18603">
    <property type="entry name" value="LAL_C2"/>
    <property type="match status" value="1"/>
</dbReference>
<evidence type="ECO:0000313" key="3">
    <source>
        <dbReference type="Proteomes" id="UP000037551"/>
    </source>
</evidence>
<dbReference type="STRING" id="1674920.ACR52_25230"/>
<dbReference type="InterPro" id="IPR040570">
    <property type="entry name" value="LAL_C2"/>
</dbReference>
<sequence>MSAVYPRVSGILRGIHGVEAARQLPGVLSVNTHIAPGTSIGGDFEEVFAVDAWLRADTPAAIKALDRKVRELIKIDIE</sequence>
<dbReference type="OrthoDB" id="9803907at2"/>
<dbReference type="RefSeq" id="WP_048730568.1">
    <property type="nucleotide sequence ID" value="NZ_LFMW01000021.1"/>
</dbReference>
<feature type="domain" description="L-amino acid ligase C-terminal" evidence="1">
    <location>
        <begin position="4"/>
        <end position="78"/>
    </location>
</feature>
<evidence type="ECO:0000259" key="1">
    <source>
        <dbReference type="Pfam" id="PF18603"/>
    </source>
</evidence>
<accession>A0A0J8FXC2</accession>
<dbReference type="EMBL" id="LFMW01000021">
    <property type="protein sequence ID" value="KMT52943.1"/>
    <property type="molecule type" value="Genomic_DNA"/>
</dbReference>
<dbReference type="AlphaFoldDB" id="A0A0J8FXC2"/>
<protein>
    <recommendedName>
        <fullName evidence="1">L-amino acid ligase C-terminal domain-containing protein</fullName>
    </recommendedName>
</protein>
<dbReference type="Proteomes" id="UP000037551">
    <property type="component" value="Unassembled WGS sequence"/>
</dbReference>
<gene>
    <name evidence="2" type="ORF">ACR52_25230</name>
</gene>
<organism evidence="2 3">
    <name type="scientific">Pseudomonas fildesensis</name>
    <dbReference type="NCBI Taxonomy" id="1674920"/>
    <lineage>
        <taxon>Bacteria</taxon>
        <taxon>Pseudomonadati</taxon>
        <taxon>Pseudomonadota</taxon>
        <taxon>Gammaproteobacteria</taxon>
        <taxon>Pseudomonadales</taxon>
        <taxon>Pseudomonadaceae</taxon>
        <taxon>Pseudomonas</taxon>
    </lineage>
</organism>
<keyword evidence="3" id="KW-1185">Reference proteome</keyword>
<reference evidence="2 3" key="1">
    <citation type="submission" date="2015-06" db="EMBL/GenBank/DDBJ databases">
        <title>Draft genome sequence of an Antarctic Pseudomonas sp. strain KG01 with full potential for biotechnological applications.</title>
        <authorList>
            <person name="Pavlov M.S."/>
            <person name="Lira F."/>
            <person name="Martinez J.L."/>
            <person name="Marshall S.H."/>
        </authorList>
    </citation>
    <scope>NUCLEOTIDE SEQUENCE [LARGE SCALE GENOMIC DNA]</scope>
    <source>
        <strain evidence="2 3">KG01</strain>
    </source>
</reference>
<evidence type="ECO:0000313" key="2">
    <source>
        <dbReference type="EMBL" id="KMT52943.1"/>
    </source>
</evidence>
<name>A0A0J8FXC2_9PSED</name>